<dbReference type="PANTHER" id="PTHR40032:SF1">
    <property type="entry name" value="EXPORTED PROTEIN"/>
    <property type="match status" value="1"/>
</dbReference>
<name>A0ABV6KC67_9BACI</name>
<keyword evidence="3" id="KW-1185">Reference proteome</keyword>
<reference evidence="2 3" key="1">
    <citation type="submission" date="2024-09" db="EMBL/GenBank/DDBJ databases">
        <authorList>
            <person name="Sun Q."/>
            <person name="Mori K."/>
        </authorList>
    </citation>
    <scope>NUCLEOTIDE SEQUENCE [LARGE SCALE GENOMIC DNA]</scope>
    <source>
        <strain evidence="2 3">NCAIM B.02610</strain>
    </source>
</reference>
<evidence type="ECO:0000313" key="2">
    <source>
        <dbReference type="EMBL" id="MFC0470552.1"/>
    </source>
</evidence>
<evidence type="ECO:0000259" key="1">
    <source>
        <dbReference type="Pfam" id="PF12671"/>
    </source>
</evidence>
<sequence length="293" mass="34630">MREKVITSLHQLIERRNRQFIQEVRGEEPIDSIVEKKVNMHKARGAEIVRSFVEGDVVRTSTFENQQYIDYRQRTEFLIRIKDQFYIEEELESRRAVFVNEELVNDMKCEPKEVEREAVMEGNINTIDNSREIRSYNRREAVRYAERWWDDYNPAYRKFTNNCTNFISQCLHAGGASMTGHPNRSKGWWFRSDNWSFSWSVANAMRWYLSGAQSGLRGEEKEHASDLEPGDVICYDFDGDGTWQHTTIVVAKDANNEPLVNAQTANSRMRYWKYEDSTAYTPNIKYKFFHIVV</sequence>
<dbReference type="Proteomes" id="UP001589838">
    <property type="component" value="Unassembled WGS sequence"/>
</dbReference>
<organism evidence="2 3">
    <name type="scientific">Halalkalibacter kiskunsagensis</name>
    <dbReference type="NCBI Taxonomy" id="1548599"/>
    <lineage>
        <taxon>Bacteria</taxon>
        <taxon>Bacillati</taxon>
        <taxon>Bacillota</taxon>
        <taxon>Bacilli</taxon>
        <taxon>Bacillales</taxon>
        <taxon>Bacillaceae</taxon>
        <taxon>Halalkalibacter</taxon>
    </lineage>
</organism>
<comment type="caution">
    <text evidence="2">The sequence shown here is derived from an EMBL/GenBank/DDBJ whole genome shotgun (WGS) entry which is preliminary data.</text>
</comment>
<evidence type="ECO:0000313" key="3">
    <source>
        <dbReference type="Proteomes" id="UP001589838"/>
    </source>
</evidence>
<dbReference type="RefSeq" id="WP_335961508.1">
    <property type="nucleotide sequence ID" value="NZ_JAXBLX010000018.1"/>
</dbReference>
<gene>
    <name evidence="2" type="ORF">ACFFHM_08600</name>
</gene>
<proteinExistence type="predicted"/>
<dbReference type="EMBL" id="JBHLUX010000023">
    <property type="protein sequence ID" value="MFC0470552.1"/>
    <property type="molecule type" value="Genomic_DNA"/>
</dbReference>
<dbReference type="InterPro" id="IPR024301">
    <property type="entry name" value="Amidase_6"/>
</dbReference>
<accession>A0ABV6KC67</accession>
<feature type="domain" description="Putative amidase" evidence="1">
    <location>
        <begin position="135"/>
        <end position="288"/>
    </location>
</feature>
<protein>
    <submittedName>
        <fullName evidence="2">Amidase domain-containing protein</fullName>
    </submittedName>
</protein>
<dbReference type="PANTHER" id="PTHR40032">
    <property type="entry name" value="EXPORTED PROTEIN-RELATED"/>
    <property type="match status" value="1"/>
</dbReference>
<dbReference type="Pfam" id="PF12671">
    <property type="entry name" value="Amidase_6"/>
    <property type="match status" value="1"/>
</dbReference>